<reference evidence="6" key="1">
    <citation type="submission" date="2017-09" db="EMBL/GenBank/DDBJ databases">
        <title>Depth-based differentiation of microbial function through sediment-hosted aquifers and enrichment of novel symbionts in the deep terrestrial subsurface.</title>
        <authorList>
            <person name="Probst A.J."/>
            <person name="Ladd B."/>
            <person name="Jarett J.K."/>
            <person name="Geller-Mcgrath D.E."/>
            <person name="Sieber C.M.K."/>
            <person name="Emerson J.B."/>
            <person name="Anantharaman K."/>
            <person name="Thomas B.C."/>
            <person name="Malmstrom R."/>
            <person name="Stieglmeier M."/>
            <person name="Klingl A."/>
            <person name="Woyke T."/>
            <person name="Ryan C.M."/>
            <person name="Banfield J.F."/>
        </authorList>
    </citation>
    <scope>NUCLEOTIDE SEQUENCE [LARGE SCALE GENOMIC DNA]</scope>
</reference>
<dbReference type="EMBL" id="PFWU01000028">
    <property type="protein sequence ID" value="PJA45621.1"/>
    <property type="molecule type" value="Genomic_DNA"/>
</dbReference>
<evidence type="ECO:0000313" key="6">
    <source>
        <dbReference type="Proteomes" id="UP000229385"/>
    </source>
</evidence>
<name>A0A2M7XCK6_9BACT</name>
<feature type="chain" id="PRO_5014837966" description="ABC transporter substrate-binding protein" evidence="4">
    <location>
        <begin position="26"/>
        <end position="455"/>
    </location>
</feature>
<dbReference type="Gene3D" id="3.40.190.10">
    <property type="entry name" value="Periplasmic binding protein-like II"/>
    <property type="match status" value="1"/>
</dbReference>
<dbReference type="Pfam" id="PF01547">
    <property type="entry name" value="SBP_bac_1"/>
    <property type="match status" value="1"/>
</dbReference>
<keyword evidence="2" id="KW-0813">Transport</keyword>
<dbReference type="GO" id="GO:0055052">
    <property type="term" value="C:ATP-binding cassette (ABC) transporter complex, substrate-binding subunit-containing"/>
    <property type="evidence" value="ECO:0007669"/>
    <property type="project" value="TreeGrafter"/>
</dbReference>
<dbReference type="InterPro" id="IPR006059">
    <property type="entry name" value="SBP"/>
</dbReference>
<feature type="signal peptide" evidence="4">
    <location>
        <begin position="1"/>
        <end position="25"/>
    </location>
</feature>
<gene>
    <name evidence="5" type="ORF">CO174_02125</name>
</gene>
<dbReference type="PANTHER" id="PTHR30061:SF50">
    <property type="entry name" value="MALTOSE_MALTODEXTRIN-BINDING PERIPLASMIC PROTEIN"/>
    <property type="match status" value="1"/>
</dbReference>
<comment type="similarity">
    <text evidence="1">Belongs to the bacterial solute-binding protein 1 family.</text>
</comment>
<keyword evidence="3 4" id="KW-0732">Signal</keyword>
<dbReference type="GO" id="GO:0015768">
    <property type="term" value="P:maltose transport"/>
    <property type="evidence" value="ECO:0007669"/>
    <property type="project" value="TreeGrafter"/>
</dbReference>
<dbReference type="GO" id="GO:0042956">
    <property type="term" value="P:maltodextrin transmembrane transport"/>
    <property type="evidence" value="ECO:0007669"/>
    <property type="project" value="TreeGrafter"/>
</dbReference>
<dbReference type="AlphaFoldDB" id="A0A2M7XCK6"/>
<comment type="caution">
    <text evidence="5">The sequence shown here is derived from an EMBL/GenBank/DDBJ whole genome shotgun (WGS) entry which is preliminary data.</text>
</comment>
<dbReference type="SUPFAM" id="SSF53850">
    <property type="entry name" value="Periplasmic binding protein-like II"/>
    <property type="match status" value="1"/>
</dbReference>
<organism evidence="5 6">
    <name type="scientific">Candidatus Uhrbacteria bacterium CG_4_9_14_3_um_filter_50_9</name>
    <dbReference type="NCBI Taxonomy" id="1975035"/>
    <lineage>
        <taxon>Bacteria</taxon>
        <taxon>Candidatus Uhriibacteriota</taxon>
    </lineage>
</organism>
<proteinExistence type="inferred from homology"/>
<protein>
    <recommendedName>
        <fullName evidence="7">ABC transporter substrate-binding protein</fullName>
    </recommendedName>
</protein>
<accession>A0A2M7XCK6</accession>
<evidence type="ECO:0000256" key="2">
    <source>
        <dbReference type="ARBA" id="ARBA00022448"/>
    </source>
</evidence>
<sequence>MGRYTLHISLLLLAFVLTGCGGPSAAELAANKSVTLTVWRVFDDGDTMDSIMGDYRAIHPNVSFSYRELRFEEYEDELLRAFAEGEGPDIFSIHNTWIGEYESLINPLPSSVSIPYCETRGTIKKETICVIQEEPTISERALRNDYVDVVAEDVIRSYTTSRNAEEKDRIFGLPLAVDSLALFYNRDLLNAAGIPEAPTTWTKFQEDVTALTSIGTNDEIRQSGAALGTSENVERAFDIVSILMMQNGTEMSDSRGRAVFSAGDDEGLLATQAVRFYTDFANPLKAVYTWNEDMDDSFDAFTNGSTAFFLGYSYHYDLIRTANEKINLAVAPLPQIEGGKTVNYANYWVETVAKSSNNEDWAWDFIEFAASEERVTDYLSAANKPTALRALINTQLEDEVLSVFAGQTLTADSWYRGDDVSVAEEAFLDLIDAYLAGEDQERALREAQNKVNQSI</sequence>
<dbReference type="Proteomes" id="UP000229385">
    <property type="component" value="Unassembled WGS sequence"/>
</dbReference>
<evidence type="ECO:0000256" key="3">
    <source>
        <dbReference type="ARBA" id="ARBA00022729"/>
    </source>
</evidence>
<dbReference type="PANTHER" id="PTHR30061">
    <property type="entry name" value="MALTOSE-BINDING PERIPLASMIC PROTEIN"/>
    <property type="match status" value="1"/>
</dbReference>
<dbReference type="GO" id="GO:1901982">
    <property type="term" value="F:maltose binding"/>
    <property type="evidence" value="ECO:0007669"/>
    <property type="project" value="TreeGrafter"/>
</dbReference>
<dbReference type="PROSITE" id="PS51257">
    <property type="entry name" value="PROKAR_LIPOPROTEIN"/>
    <property type="match status" value="1"/>
</dbReference>
<evidence type="ECO:0000256" key="1">
    <source>
        <dbReference type="ARBA" id="ARBA00008520"/>
    </source>
</evidence>
<evidence type="ECO:0008006" key="7">
    <source>
        <dbReference type="Google" id="ProtNLM"/>
    </source>
</evidence>
<evidence type="ECO:0000256" key="4">
    <source>
        <dbReference type="SAM" id="SignalP"/>
    </source>
</evidence>
<evidence type="ECO:0000313" key="5">
    <source>
        <dbReference type="EMBL" id="PJA45621.1"/>
    </source>
</evidence>